<evidence type="ECO:0000256" key="1">
    <source>
        <dbReference type="ARBA" id="ARBA00006422"/>
    </source>
</evidence>
<sequence>MADVLSNIRVSSDCRILTVGGQYEGRMGQFYMVRGWELYPLLSRPLSIYDLNEAGISFLYRVVGQGTQRLADLRRGDRVELNGPIGNGFPDVDGRVALVGGGLGAAPLYFAARQLPGSTAYLGFSGEAIADVPFRSRCAEVIVKIGGSIVDEIEPSRFDAVFACGPRKMLQAMAHKAQRSGAALYVSVESRMACGVGACLVCSCPTTEGSRRVCADGPVFSGEEVRWDEWDRV</sequence>
<dbReference type="InterPro" id="IPR012165">
    <property type="entry name" value="Cyt_c3_hydrogenase_gsu"/>
</dbReference>
<evidence type="ECO:0000256" key="9">
    <source>
        <dbReference type="ARBA" id="ARBA00023014"/>
    </source>
</evidence>
<dbReference type="Pfam" id="PF10418">
    <property type="entry name" value="DHODB_Fe-S_bind"/>
    <property type="match status" value="1"/>
</dbReference>
<evidence type="ECO:0000256" key="10">
    <source>
        <dbReference type="ARBA" id="ARBA00034078"/>
    </source>
</evidence>
<organism evidence="12 13">
    <name type="scientific">Cohnella hongkongensis</name>
    <dbReference type="NCBI Taxonomy" id="178337"/>
    <lineage>
        <taxon>Bacteria</taxon>
        <taxon>Bacillati</taxon>
        <taxon>Bacillota</taxon>
        <taxon>Bacilli</taxon>
        <taxon>Bacillales</taxon>
        <taxon>Paenibacillaceae</taxon>
        <taxon>Cohnella</taxon>
    </lineage>
</organism>
<reference evidence="13" key="1">
    <citation type="journal article" date="2019" name="Int. J. Syst. Evol. Microbiol.">
        <title>The Global Catalogue of Microorganisms (GCM) 10K type strain sequencing project: providing services to taxonomists for standard genome sequencing and annotation.</title>
        <authorList>
            <consortium name="The Broad Institute Genomics Platform"/>
            <consortium name="The Broad Institute Genome Sequencing Center for Infectious Disease"/>
            <person name="Wu L."/>
            <person name="Ma J."/>
        </authorList>
    </citation>
    <scope>NUCLEOTIDE SEQUENCE [LARGE SCALE GENOMIC DNA]</scope>
    <source>
        <strain evidence="13">CCUG 49571</strain>
    </source>
</reference>
<dbReference type="InterPro" id="IPR050353">
    <property type="entry name" value="PyrK_electron_transfer"/>
</dbReference>
<dbReference type="EMBL" id="JBHSEP010000006">
    <property type="protein sequence ID" value="MFC4598747.1"/>
    <property type="molecule type" value="Genomic_DNA"/>
</dbReference>
<keyword evidence="3" id="KW-0285">Flavoprotein</keyword>
<evidence type="ECO:0000313" key="12">
    <source>
        <dbReference type="EMBL" id="MFC4598747.1"/>
    </source>
</evidence>
<dbReference type="RefSeq" id="WP_378095307.1">
    <property type="nucleotide sequence ID" value="NZ_JBHSEP010000006.1"/>
</dbReference>
<keyword evidence="4" id="KW-0001">2Fe-2S</keyword>
<dbReference type="InterPro" id="IPR037117">
    <property type="entry name" value="Dihydroorotate_DH_ele_sf"/>
</dbReference>
<keyword evidence="6" id="KW-0274">FAD</keyword>
<keyword evidence="9" id="KW-0411">Iron-sulfur</keyword>
<name>A0ABV9FD55_9BACL</name>
<evidence type="ECO:0000256" key="7">
    <source>
        <dbReference type="ARBA" id="ARBA00022982"/>
    </source>
</evidence>
<dbReference type="InterPro" id="IPR019480">
    <property type="entry name" value="Dihydroorotate_DH_Fe-S-bd"/>
</dbReference>
<evidence type="ECO:0000256" key="8">
    <source>
        <dbReference type="ARBA" id="ARBA00023004"/>
    </source>
</evidence>
<evidence type="ECO:0000256" key="6">
    <source>
        <dbReference type="ARBA" id="ARBA00022827"/>
    </source>
</evidence>
<protein>
    <submittedName>
        <fullName evidence="12">Dihydroorotate dehydrogenase electron transfer subunit</fullName>
    </submittedName>
</protein>
<dbReference type="Gene3D" id="2.10.240.10">
    <property type="entry name" value="Dihydroorotate dehydrogenase, electron transfer subunit"/>
    <property type="match status" value="1"/>
</dbReference>
<dbReference type="PANTHER" id="PTHR43513:SF3">
    <property type="entry name" value="DIHYDROOROTATE DEHYDROGENASE B (NAD(+)), ELECTRON TRANSFER SUBUNIT-RELATED"/>
    <property type="match status" value="1"/>
</dbReference>
<evidence type="ECO:0000256" key="4">
    <source>
        <dbReference type="ARBA" id="ARBA00022714"/>
    </source>
</evidence>
<dbReference type="Proteomes" id="UP001596028">
    <property type="component" value="Unassembled WGS sequence"/>
</dbReference>
<keyword evidence="13" id="KW-1185">Reference proteome</keyword>
<dbReference type="Gene3D" id="2.40.30.10">
    <property type="entry name" value="Translation factors"/>
    <property type="match status" value="1"/>
</dbReference>
<keyword evidence="8" id="KW-0408">Iron</keyword>
<comment type="caution">
    <text evidence="12">The sequence shown here is derived from an EMBL/GenBank/DDBJ whole genome shotgun (WGS) entry which is preliminary data.</text>
</comment>
<dbReference type="InterPro" id="IPR017927">
    <property type="entry name" value="FAD-bd_FR_type"/>
</dbReference>
<dbReference type="CDD" id="cd06218">
    <property type="entry name" value="DHOD_e_trans"/>
    <property type="match status" value="1"/>
</dbReference>
<keyword evidence="2" id="KW-0813">Transport</keyword>
<evidence type="ECO:0000256" key="5">
    <source>
        <dbReference type="ARBA" id="ARBA00022723"/>
    </source>
</evidence>
<dbReference type="InterPro" id="IPR039261">
    <property type="entry name" value="FNR_nucleotide-bd"/>
</dbReference>
<comment type="cofactor">
    <cofactor evidence="10">
        <name>[2Fe-2S] cluster</name>
        <dbReference type="ChEBI" id="CHEBI:190135"/>
    </cofactor>
</comment>
<keyword evidence="5" id="KW-0479">Metal-binding</keyword>
<comment type="similarity">
    <text evidence="1">Belongs to the PyrK family.</text>
</comment>
<dbReference type="PROSITE" id="PS51384">
    <property type="entry name" value="FAD_FR"/>
    <property type="match status" value="1"/>
</dbReference>
<gene>
    <name evidence="12" type="ORF">ACFO3S_10915</name>
</gene>
<feature type="domain" description="FAD-binding FR-type" evidence="11">
    <location>
        <begin position="1"/>
        <end position="91"/>
    </location>
</feature>
<evidence type="ECO:0000313" key="13">
    <source>
        <dbReference type="Proteomes" id="UP001596028"/>
    </source>
</evidence>
<accession>A0ABV9FD55</accession>
<dbReference type="PANTHER" id="PTHR43513">
    <property type="entry name" value="DIHYDROOROTATE DEHYDROGENASE B (NAD(+)), ELECTRON TRANSFER SUBUNIT"/>
    <property type="match status" value="1"/>
</dbReference>
<dbReference type="SUPFAM" id="SSF63380">
    <property type="entry name" value="Riboflavin synthase domain-like"/>
    <property type="match status" value="1"/>
</dbReference>
<proteinExistence type="inferred from homology"/>
<evidence type="ECO:0000259" key="11">
    <source>
        <dbReference type="PROSITE" id="PS51384"/>
    </source>
</evidence>
<evidence type="ECO:0000256" key="2">
    <source>
        <dbReference type="ARBA" id="ARBA00022448"/>
    </source>
</evidence>
<evidence type="ECO:0000256" key="3">
    <source>
        <dbReference type="ARBA" id="ARBA00022630"/>
    </source>
</evidence>
<keyword evidence="7" id="KW-0249">Electron transport</keyword>
<dbReference type="PIRSF" id="PIRSF006816">
    <property type="entry name" value="Cyc3_hyd_g"/>
    <property type="match status" value="1"/>
</dbReference>
<dbReference type="NCBIfam" id="NF000798">
    <property type="entry name" value="PRK00054.1-3"/>
    <property type="match status" value="1"/>
</dbReference>
<dbReference type="SUPFAM" id="SSF52343">
    <property type="entry name" value="Ferredoxin reductase-like, C-terminal NADP-linked domain"/>
    <property type="match status" value="1"/>
</dbReference>
<dbReference type="InterPro" id="IPR017938">
    <property type="entry name" value="Riboflavin_synthase-like_b-brl"/>
</dbReference>